<name>A0AAV8VJC7_9CUCU</name>
<evidence type="ECO:0000256" key="4">
    <source>
        <dbReference type="ARBA" id="ARBA00022692"/>
    </source>
</evidence>
<feature type="non-terminal residue" evidence="8">
    <location>
        <position position="157"/>
    </location>
</feature>
<evidence type="ECO:0000256" key="1">
    <source>
        <dbReference type="ARBA" id="ARBA00004141"/>
    </source>
</evidence>
<proteinExistence type="inferred from homology"/>
<accession>A0AAV8VJC7</accession>
<sequence length="157" mass="17366">DDSSESLSLQLDVIRNPVYGCDNGPTSKLIPPSERITYTWNNINVFTITKEKHKRRYICCGQRSTVEGSQRKHILKNVCGIARPGELLAILGSSGAGKSTLLNALTFRAAKTLTLSGTRYVNGSPVNPKLLTCRSAYVRQDDLFIGNLTVREHLVFQ</sequence>
<dbReference type="PANTHER" id="PTHR48041">
    <property type="entry name" value="ABC TRANSPORTER G FAMILY MEMBER 28"/>
    <property type="match status" value="1"/>
</dbReference>
<evidence type="ECO:0000259" key="7">
    <source>
        <dbReference type="Pfam" id="PF00005"/>
    </source>
</evidence>
<dbReference type="GO" id="GO:0016887">
    <property type="term" value="F:ATP hydrolysis activity"/>
    <property type="evidence" value="ECO:0007669"/>
    <property type="project" value="InterPro"/>
</dbReference>
<dbReference type="GO" id="GO:0005524">
    <property type="term" value="F:ATP binding"/>
    <property type="evidence" value="ECO:0007669"/>
    <property type="project" value="InterPro"/>
</dbReference>
<dbReference type="GO" id="GO:0042626">
    <property type="term" value="F:ATPase-coupled transmembrane transporter activity"/>
    <property type="evidence" value="ECO:0007669"/>
    <property type="project" value="TreeGrafter"/>
</dbReference>
<evidence type="ECO:0000256" key="5">
    <source>
        <dbReference type="ARBA" id="ARBA00022989"/>
    </source>
</evidence>
<reference evidence="8 9" key="1">
    <citation type="journal article" date="2023" name="Insect Mol. Biol.">
        <title>Genome sequencing provides insights into the evolution of gene families encoding plant cell wall-degrading enzymes in longhorned beetles.</title>
        <authorList>
            <person name="Shin N.R."/>
            <person name="Okamura Y."/>
            <person name="Kirsch R."/>
            <person name="Pauchet Y."/>
        </authorList>
    </citation>
    <scope>NUCLEOTIDE SEQUENCE [LARGE SCALE GENOMIC DNA]</scope>
    <source>
        <strain evidence="8">EAD_L_NR</strain>
    </source>
</reference>
<evidence type="ECO:0000256" key="6">
    <source>
        <dbReference type="ARBA" id="ARBA00023136"/>
    </source>
</evidence>
<dbReference type="SUPFAM" id="SSF52540">
    <property type="entry name" value="P-loop containing nucleoside triphosphate hydrolases"/>
    <property type="match status" value="1"/>
</dbReference>
<keyword evidence="9" id="KW-1185">Reference proteome</keyword>
<evidence type="ECO:0000256" key="3">
    <source>
        <dbReference type="ARBA" id="ARBA00022448"/>
    </source>
</evidence>
<keyword evidence="5" id="KW-1133">Transmembrane helix</keyword>
<dbReference type="EMBL" id="JANEYG010000071">
    <property type="protein sequence ID" value="KAJ8914461.1"/>
    <property type="molecule type" value="Genomic_DNA"/>
</dbReference>
<comment type="caution">
    <text evidence="8">The sequence shown here is derived from an EMBL/GenBank/DDBJ whole genome shotgun (WGS) entry which is preliminary data.</text>
</comment>
<keyword evidence="6" id="KW-0472">Membrane</keyword>
<dbReference type="InterPro" id="IPR027417">
    <property type="entry name" value="P-loop_NTPase"/>
</dbReference>
<dbReference type="AlphaFoldDB" id="A0AAV8VJC7"/>
<dbReference type="GO" id="GO:0030659">
    <property type="term" value="C:cytoplasmic vesicle membrane"/>
    <property type="evidence" value="ECO:0007669"/>
    <property type="project" value="TreeGrafter"/>
</dbReference>
<evidence type="ECO:0000256" key="2">
    <source>
        <dbReference type="ARBA" id="ARBA00005814"/>
    </source>
</evidence>
<dbReference type="GO" id="GO:0005886">
    <property type="term" value="C:plasma membrane"/>
    <property type="evidence" value="ECO:0007669"/>
    <property type="project" value="TreeGrafter"/>
</dbReference>
<dbReference type="InterPro" id="IPR003439">
    <property type="entry name" value="ABC_transporter-like_ATP-bd"/>
</dbReference>
<keyword evidence="3" id="KW-0813">Transport</keyword>
<comment type="subcellular location">
    <subcellularLocation>
        <location evidence="1">Membrane</location>
        <topology evidence="1">Multi-pass membrane protein</topology>
    </subcellularLocation>
</comment>
<protein>
    <recommendedName>
        <fullName evidence="7">ABC transporter domain-containing protein</fullName>
    </recommendedName>
</protein>
<dbReference type="Pfam" id="PF00005">
    <property type="entry name" value="ABC_tran"/>
    <property type="match status" value="1"/>
</dbReference>
<dbReference type="Gene3D" id="3.40.50.300">
    <property type="entry name" value="P-loop containing nucleotide triphosphate hydrolases"/>
    <property type="match status" value="1"/>
</dbReference>
<feature type="non-terminal residue" evidence="8">
    <location>
        <position position="1"/>
    </location>
</feature>
<comment type="similarity">
    <text evidence="2">Belongs to the ABC transporter superfamily. ABCG family. Eye pigment precursor importer (TC 3.A.1.204) subfamily.</text>
</comment>
<dbReference type="PANTHER" id="PTHR48041:SF129">
    <property type="entry name" value="PROTEIN WHITE"/>
    <property type="match status" value="1"/>
</dbReference>
<organism evidence="8 9">
    <name type="scientific">Exocentrus adspersus</name>
    <dbReference type="NCBI Taxonomy" id="1586481"/>
    <lineage>
        <taxon>Eukaryota</taxon>
        <taxon>Metazoa</taxon>
        <taxon>Ecdysozoa</taxon>
        <taxon>Arthropoda</taxon>
        <taxon>Hexapoda</taxon>
        <taxon>Insecta</taxon>
        <taxon>Pterygota</taxon>
        <taxon>Neoptera</taxon>
        <taxon>Endopterygota</taxon>
        <taxon>Coleoptera</taxon>
        <taxon>Polyphaga</taxon>
        <taxon>Cucujiformia</taxon>
        <taxon>Chrysomeloidea</taxon>
        <taxon>Cerambycidae</taxon>
        <taxon>Lamiinae</taxon>
        <taxon>Acanthocinini</taxon>
        <taxon>Exocentrus</taxon>
    </lineage>
</organism>
<keyword evidence="4" id="KW-0812">Transmembrane</keyword>
<feature type="domain" description="ABC transporter" evidence="7">
    <location>
        <begin position="76"/>
        <end position="153"/>
    </location>
</feature>
<evidence type="ECO:0000313" key="8">
    <source>
        <dbReference type="EMBL" id="KAJ8914461.1"/>
    </source>
</evidence>
<evidence type="ECO:0000313" key="9">
    <source>
        <dbReference type="Proteomes" id="UP001159042"/>
    </source>
</evidence>
<dbReference type="InterPro" id="IPR050352">
    <property type="entry name" value="ABCG_transporters"/>
</dbReference>
<dbReference type="Proteomes" id="UP001159042">
    <property type="component" value="Unassembled WGS sequence"/>
</dbReference>
<gene>
    <name evidence="8" type="ORF">NQ315_011402</name>
</gene>